<evidence type="ECO:0000313" key="5">
    <source>
        <dbReference type="EMBL" id="EDV29098.1"/>
    </source>
</evidence>
<dbReference type="PANTHER" id="PTHR45080:SF8">
    <property type="entry name" value="IG-LIKE DOMAIN-CONTAINING PROTEIN"/>
    <property type="match status" value="1"/>
</dbReference>
<gene>
    <name evidence="5" type="ORF">TRIADDRAFT_52630</name>
</gene>
<dbReference type="OrthoDB" id="5970915at2759"/>
<dbReference type="EMBL" id="DS985241">
    <property type="protein sequence ID" value="EDV29098.1"/>
    <property type="molecule type" value="Genomic_DNA"/>
</dbReference>
<dbReference type="SUPFAM" id="SSF48726">
    <property type="entry name" value="Immunoglobulin"/>
    <property type="match status" value="2"/>
</dbReference>
<dbReference type="Pfam" id="PF07679">
    <property type="entry name" value="I-set"/>
    <property type="match status" value="1"/>
</dbReference>
<feature type="transmembrane region" description="Helical" evidence="3">
    <location>
        <begin position="205"/>
        <end position="225"/>
    </location>
</feature>
<dbReference type="KEGG" id="tad:TRIADDRAFT_52630"/>
<dbReference type="InterPro" id="IPR036179">
    <property type="entry name" value="Ig-like_dom_sf"/>
</dbReference>
<reference evidence="5 6" key="1">
    <citation type="journal article" date="2008" name="Nature">
        <title>The Trichoplax genome and the nature of placozoans.</title>
        <authorList>
            <person name="Srivastava M."/>
            <person name="Begovic E."/>
            <person name="Chapman J."/>
            <person name="Putnam N.H."/>
            <person name="Hellsten U."/>
            <person name="Kawashima T."/>
            <person name="Kuo A."/>
            <person name="Mitros T."/>
            <person name="Salamov A."/>
            <person name="Carpenter M.L."/>
            <person name="Signorovitch A.Y."/>
            <person name="Moreno M.A."/>
            <person name="Kamm K."/>
            <person name="Grimwood J."/>
            <person name="Schmutz J."/>
            <person name="Shapiro H."/>
            <person name="Grigoriev I.V."/>
            <person name="Buss L.W."/>
            <person name="Schierwater B."/>
            <person name="Dellaporta S.L."/>
            <person name="Rokhsar D.S."/>
        </authorList>
    </citation>
    <scope>NUCLEOTIDE SEQUENCE [LARGE SCALE GENOMIC DNA]</scope>
    <source>
        <strain evidence="5 6">Grell-BS-1999</strain>
    </source>
</reference>
<dbReference type="GeneID" id="6750238"/>
<dbReference type="HOGENOM" id="CLU_058449_1_1_1"/>
<dbReference type="STRING" id="10228.B3RJH7"/>
<feature type="domain" description="Ig-like" evidence="4">
    <location>
        <begin position="107"/>
        <end position="197"/>
    </location>
</feature>
<dbReference type="AlphaFoldDB" id="B3RJH7"/>
<dbReference type="InterPro" id="IPR013098">
    <property type="entry name" value="Ig_I-set"/>
</dbReference>
<proteinExistence type="predicted"/>
<dbReference type="Proteomes" id="UP000009022">
    <property type="component" value="Unassembled WGS sequence"/>
</dbReference>
<keyword evidence="2" id="KW-1015">Disulfide bond</keyword>
<evidence type="ECO:0000259" key="4">
    <source>
        <dbReference type="PROSITE" id="PS50835"/>
    </source>
</evidence>
<dbReference type="Pfam" id="PF13927">
    <property type="entry name" value="Ig_3"/>
    <property type="match status" value="1"/>
</dbReference>
<evidence type="ECO:0000256" key="2">
    <source>
        <dbReference type="ARBA" id="ARBA00023157"/>
    </source>
</evidence>
<dbReference type="CDD" id="cd00096">
    <property type="entry name" value="Ig"/>
    <property type="match status" value="1"/>
</dbReference>
<keyword evidence="6" id="KW-1185">Reference proteome</keyword>
<dbReference type="CTD" id="6750238"/>
<dbReference type="PANTHER" id="PTHR45080">
    <property type="entry name" value="CONTACTIN 5"/>
    <property type="match status" value="1"/>
</dbReference>
<keyword evidence="3" id="KW-0812">Transmembrane</keyword>
<evidence type="ECO:0000256" key="1">
    <source>
        <dbReference type="ARBA" id="ARBA00022729"/>
    </source>
</evidence>
<keyword evidence="1" id="KW-0732">Signal</keyword>
<dbReference type="InterPro" id="IPR013783">
    <property type="entry name" value="Ig-like_fold"/>
</dbReference>
<evidence type="ECO:0000256" key="3">
    <source>
        <dbReference type="SAM" id="Phobius"/>
    </source>
</evidence>
<dbReference type="PhylomeDB" id="B3RJH7"/>
<dbReference type="RefSeq" id="XP_002108300.1">
    <property type="nucleotide sequence ID" value="XM_002108264.1"/>
</dbReference>
<dbReference type="PROSITE" id="PS51257">
    <property type="entry name" value="PROKAR_LIPOPROTEIN"/>
    <property type="match status" value="1"/>
</dbReference>
<dbReference type="InterPro" id="IPR003599">
    <property type="entry name" value="Ig_sub"/>
</dbReference>
<accession>B3RJH7</accession>
<dbReference type="InterPro" id="IPR007110">
    <property type="entry name" value="Ig-like_dom"/>
</dbReference>
<dbReference type="SMART" id="SM00409">
    <property type="entry name" value="IG"/>
    <property type="match status" value="2"/>
</dbReference>
<dbReference type="FunCoup" id="B3RJH7">
    <property type="interactions" value="1264"/>
</dbReference>
<evidence type="ECO:0000313" key="6">
    <source>
        <dbReference type="Proteomes" id="UP000009022"/>
    </source>
</evidence>
<organism evidence="5 6">
    <name type="scientific">Trichoplax adhaerens</name>
    <name type="common">Trichoplax reptans</name>
    <dbReference type="NCBI Taxonomy" id="10228"/>
    <lineage>
        <taxon>Eukaryota</taxon>
        <taxon>Metazoa</taxon>
        <taxon>Placozoa</taxon>
        <taxon>Uniplacotomia</taxon>
        <taxon>Trichoplacea</taxon>
        <taxon>Trichoplacidae</taxon>
        <taxon>Trichoplax</taxon>
    </lineage>
</organism>
<dbReference type="InterPro" id="IPR050958">
    <property type="entry name" value="Cell_Adh-Cytoskel_Orgn"/>
</dbReference>
<keyword evidence="3" id="KW-1133">Transmembrane helix</keyword>
<dbReference type="InterPro" id="IPR003598">
    <property type="entry name" value="Ig_sub2"/>
</dbReference>
<dbReference type="PROSITE" id="PS50835">
    <property type="entry name" value="IG_LIKE"/>
    <property type="match status" value="2"/>
</dbReference>
<dbReference type="SMART" id="SM00408">
    <property type="entry name" value="IGc2"/>
    <property type="match status" value="2"/>
</dbReference>
<keyword evidence="3" id="KW-0472">Membrane</keyword>
<feature type="domain" description="Ig-like" evidence="4">
    <location>
        <begin position="2"/>
        <end position="98"/>
    </location>
</feature>
<name>B3RJH7_TRIAD</name>
<dbReference type="InParanoid" id="B3RJH7"/>
<sequence length="232" mass="25378">MPIVTRVTIQPVGSTNYTLSSFGGNATLSCSFSSNTSGLTVVWTRNNVPITFSQKYEIITTEENGDAITSNLTITNSNITDAGLYTCRATDQSQVSYSTIVSILVKPLQLGEITDFQRLVVGSNASITCRIQAYPLPTLTWRKGNVELSNKTYNVSTSQYNMTTTLSLANLNYTDRSLYSCIFMNEAGNHTETVDIRVMSNLAPLWPALGIICELALAAVAYLTYHGRKAKL</sequence>
<protein>
    <recommendedName>
        <fullName evidence="4">Ig-like domain-containing protein</fullName>
    </recommendedName>
</protein>
<dbReference type="Gene3D" id="2.60.40.10">
    <property type="entry name" value="Immunoglobulins"/>
    <property type="match status" value="2"/>
</dbReference>